<evidence type="ECO:0000256" key="5">
    <source>
        <dbReference type="ARBA" id="ARBA00023033"/>
    </source>
</evidence>
<dbReference type="Gene3D" id="3.50.50.60">
    <property type="entry name" value="FAD/NAD(P)-binding domain"/>
    <property type="match status" value="1"/>
</dbReference>
<gene>
    <name evidence="8" type="ORF">BD324DRAFT_637203</name>
</gene>
<comment type="similarity">
    <text evidence="1">Belongs to the paxM FAD-dependent monooxygenase family.</text>
</comment>
<dbReference type="InterPro" id="IPR050493">
    <property type="entry name" value="FAD-dep_Monooxygenase_BioMet"/>
</dbReference>
<comment type="caution">
    <text evidence="8">The sequence shown here is derived from an EMBL/GenBank/DDBJ whole genome shotgun (WGS) entry which is preliminary data.</text>
</comment>
<dbReference type="PANTHER" id="PTHR13789:SF309">
    <property type="entry name" value="PUTATIVE (AFU_ORTHOLOGUE AFUA_6G14510)-RELATED"/>
    <property type="match status" value="1"/>
</dbReference>
<keyword evidence="6" id="KW-0812">Transmembrane</keyword>
<dbReference type="InterPro" id="IPR036188">
    <property type="entry name" value="FAD/NAD-bd_sf"/>
</dbReference>
<reference evidence="8 9" key="1">
    <citation type="submission" date="2017-03" db="EMBL/GenBank/DDBJ databases">
        <title>Widespread Adenine N6-methylation of Active Genes in Fungi.</title>
        <authorList>
            <consortium name="DOE Joint Genome Institute"/>
            <person name="Mondo S.J."/>
            <person name="Dannebaum R.O."/>
            <person name="Kuo R.C."/>
            <person name="Louie K.B."/>
            <person name="Bewick A.J."/>
            <person name="Labutti K."/>
            <person name="Haridas S."/>
            <person name="Kuo A."/>
            <person name="Salamov A."/>
            <person name="Ahrendt S.R."/>
            <person name="Lau R."/>
            <person name="Bowen B.P."/>
            <person name="Lipzen A."/>
            <person name="Sullivan W."/>
            <person name="Andreopoulos W.B."/>
            <person name="Clum A."/>
            <person name="Lindquist E."/>
            <person name="Daum C."/>
            <person name="Northen T.R."/>
            <person name="Ramamoorthy G."/>
            <person name="Schmitz R.J."/>
            <person name="Gryganskyi A."/>
            <person name="Culley D."/>
            <person name="Magnuson J."/>
            <person name="James T.Y."/>
            <person name="O'Malley M.A."/>
            <person name="Stajich J.E."/>
            <person name="Spatafora J.W."/>
            <person name="Visel A."/>
            <person name="Grigoriev I.V."/>
        </authorList>
    </citation>
    <scope>NUCLEOTIDE SEQUENCE [LARGE SCALE GENOMIC DNA]</scope>
    <source>
        <strain evidence="8 9">NRRL Y-17943</strain>
    </source>
</reference>
<evidence type="ECO:0000256" key="2">
    <source>
        <dbReference type="ARBA" id="ARBA00022630"/>
    </source>
</evidence>
<feature type="transmembrane region" description="Helical" evidence="6">
    <location>
        <begin position="6"/>
        <end position="27"/>
    </location>
</feature>
<dbReference type="STRING" id="4999.A0A1Y1U880"/>
<keyword evidence="3" id="KW-0274">FAD</keyword>
<keyword evidence="6" id="KW-0472">Membrane</keyword>
<evidence type="ECO:0000256" key="3">
    <source>
        <dbReference type="ARBA" id="ARBA00022827"/>
    </source>
</evidence>
<dbReference type="SUPFAM" id="SSF51905">
    <property type="entry name" value="FAD/NAD(P)-binding domain"/>
    <property type="match status" value="1"/>
</dbReference>
<dbReference type="AlphaFoldDB" id="A0A1Y1U880"/>
<evidence type="ECO:0000313" key="9">
    <source>
        <dbReference type="Proteomes" id="UP000193218"/>
    </source>
</evidence>
<dbReference type="Pfam" id="PF01494">
    <property type="entry name" value="FAD_binding_3"/>
    <property type="match status" value="1"/>
</dbReference>
<evidence type="ECO:0000256" key="1">
    <source>
        <dbReference type="ARBA" id="ARBA00007992"/>
    </source>
</evidence>
<proteinExistence type="inferred from homology"/>
<evidence type="ECO:0000256" key="4">
    <source>
        <dbReference type="ARBA" id="ARBA00023002"/>
    </source>
</evidence>
<dbReference type="InterPro" id="IPR002938">
    <property type="entry name" value="FAD-bd"/>
</dbReference>
<dbReference type="GeneID" id="33558787"/>
<name>A0A1Y1U880_9TREE</name>
<protein>
    <recommendedName>
        <fullName evidence="7">FAD-binding domain-containing protein</fullName>
    </recommendedName>
</protein>
<dbReference type="EMBL" id="NBSH01000015">
    <property type="protein sequence ID" value="ORX34239.1"/>
    <property type="molecule type" value="Genomic_DNA"/>
</dbReference>
<keyword evidence="9" id="KW-1185">Reference proteome</keyword>
<keyword evidence="4" id="KW-0560">Oxidoreductase</keyword>
<dbReference type="Proteomes" id="UP000193218">
    <property type="component" value="Unassembled WGS sequence"/>
</dbReference>
<accession>A0A1Y1U880</accession>
<dbReference type="GO" id="GO:0071949">
    <property type="term" value="F:FAD binding"/>
    <property type="evidence" value="ECO:0007669"/>
    <property type="project" value="InterPro"/>
</dbReference>
<dbReference type="PANTHER" id="PTHR13789">
    <property type="entry name" value="MONOOXYGENASE"/>
    <property type="match status" value="1"/>
</dbReference>
<keyword evidence="6" id="KW-1133">Transmembrane helix</keyword>
<organism evidence="8 9">
    <name type="scientific">Kockovaella imperatae</name>
    <dbReference type="NCBI Taxonomy" id="4999"/>
    <lineage>
        <taxon>Eukaryota</taxon>
        <taxon>Fungi</taxon>
        <taxon>Dikarya</taxon>
        <taxon>Basidiomycota</taxon>
        <taxon>Agaricomycotina</taxon>
        <taxon>Tremellomycetes</taxon>
        <taxon>Tremellales</taxon>
        <taxon>Cuniculitremaceae</taxon>
        <taxon>Kockovaella</taxon>
    </lineage>
</organism>
<keyword evidence="2" id="KW-0285">Flavoprotein</keyword>
<sequence>MSSSSVGIKVIIVGGGLGGTCLALALAQRGIKSEIYEGKAERQDIGGSLTLAPNCLRVLDQLGLWRDLRKQGTEFEIMNLITNDGFQIGKFHIGSRARYGYPALRIRRYRLHQCLVDAATQSYPELISIQMGKKAARVENHALNPKVHFADGTEVTGDYIVGADGIHSMVRQTICPDSPEPQYTGIVSIGAMISPGQVKAYPMPCIVYGRTGTIGLSPCGAQGEGEEAASWFATLEVEKEETRAGWAEMKSSGQALKLAKERFADWRGPIVDLIEQAHNNPDSTLLWAQYSVPELPRWHSDRVVLIGDAAHAIPPSGGQGAAQAFEDAWLLAEVLAKGLSLSKWEAERRKRLGVINKFTQQSGKSRQVGKASVAAFNVKKWMMWTYFKMSSIGRGDDLYSYDGSKIAL</sequence>
<evidence type="ECO:0000313" key="8">
    <source>
        <dbReference type="EMBL" id="ORX34239.1"/>
    </source>
</evidence>
<dbReference type="OrthoDB" id="9993796at2759"/>
<dbReference type="InParanoid" id="A0A1Y1U880"/>
<feature type="domain" description="FAD-binding" evidence="7">
    <location>
        <begin position="9"/>
        <end position="340"/>
    </location>
</feature>
<keyword evidence="5" id="KW-0503">Monooxygenase</keyword>
<dbReference type="RefSeq" id="XP_021868517.1">
    <property type="nucleotide sequence ID" value="XM_022016978.1"/>
</dbReference>
<evidence type="ECO:0000256" key="6">
    <source>
        <dbReference type="SAM" id="Phobius"/>
    </source>
</evidence>
<evidence type="ECO:0000259" key="7">
    <source>
        <dbReference type="Pfam" id="PF01494"/>
    </source>
</evidence>
<dbReference type="GO" id="GO:0004497">
    <property type="term" value="F:monooxygenase activity"/>
    <property type="evidence" value="ECO:0007669"/>
    <property type="project" value="UniProtKB-KW"/>
</dbReference>
<dbReference type="PRINTS" id="PR00420">
    <property type="entry name" value="RNGMNOXGNASE"/>
</dbReference>